<dbReference type="Proteomes" id="UP000243015">
    <property type="component" value="Unassembled WGS sequence"/>
</dbReference>
<keyword evidence="4 7" id="KW-0812">Transmembrane</keyword>
<dbReference type="Gene3D" id="1.20.1250.20">
    <property type="entry name" value="MFS general substrate transporter like domains"/>
    <property type="match status" value="1"/>
</dbReference>
<evidence type="ECO:0000256" key="6">
    <source>
        <dbReference type="ARBA" id="ARBA00023136"/>
    </source>
</evidence>
<organism evidence="9 10">
    <name type="scientific">Trichophyton rubrum</name>
    <name type="common">Athlete's foot fungus</name>
    <name type="synonym">Epidermophyton rubrum</name>
    <dbReference type="NCBI Taxonomy" id="5551"/>
    <lineage>
        <taxon>Eukaryota</taxon>
        <taxon>Fungi</taxon>
        <taxon>Dikarya</taxon>
        <taxon>Ascomycota</taxon>
        <taxon>Pezizomycotina</taxon>
        <taxon>Eurotiomycetes</taxon>
        <taxon>Eurotiomycetidae</taxon>
        <taxon>Onygenales</taxon>
        <taxon>Arthrodermataceae</taxon>
        <taxon>Trichophyton</taxon>
    </lineage>
</organism>
<comment type="similarity">
    <text evidence="2">Belongs to the major facilitator superfamily. Sugar transporter (TC 2.A.1.1) family.</text>
</comment>
<dbReference type="PANTHER" id="PTHR48022:SF8">
    <property type="entry name" value="MAJOR FACILITATOR SUPERFAMILY (MFS) PROFILE DOMAIN-CONTAINING PROTEIN-RELATED"/>
    <property type="match status" value="1"/>
</dbReference>
<keyword evidence="5 7" id="KW-1133">Transmembrane helix</keyword>
<dbReference type="PROSITE" id="PS50850">
    <property type="entry name" value="MFS"/>
    <property type="match status" value="1"/>
</dbReference>
<dbReference type="EMBL" id="LHPM01000019">
    <property type="protein sequence ID" value="OAL62548.1"/>
    <property type="molecule type" value="Genomic_DNA"/>
</dbReference>
<dbReference type="SUPFAM" id="SSF103473">
    <property type="entry name" value="MFS general substrate transporter"/>
    <property type="match status" value="1"/>
</dbReference>
<feature type="transmembrane region" description="Helical" evidence="7">
    <location>
        <begin position="326"/>
        <end position="348"/>
    </location>
</feature>
<evidence type="ECO:0000256" key="3">
    <source>
        <dbReference type="ARBA" id="ARBA00022448"/>
    </source>
</evidence>
<feature type="transmembrane region" description="Helical" evidence="7">
    <location>
        <begin position="288"/>
        <end position="314"/>
    </location>
</feature>
<feature type="transmembrane region" description="Helical" evidence="7">
    <location>
        <begin position="127"/>
        <end position="148"/>
    </location>
</feature>
<evidence type="ECO:0000259" key="8">
    <source>
        <dbReference type="PROSITE" id="PS50850"/>
    </source>
</evidence>
<dbReference type="PANTHER" id="PTHR48022">
    <property type="entry name" value="PLASTIDIC GLUCOSE TRANSPORTER 4"/>
    <property type="match status" value="1"/>
</dbReference>
<dbReference type="FunFam" id="1.20.1250.20:FF:000313">
    <property type="entry name" value="MFS quinate transporter"/>
    <property type="match status" value="1"/>
</dbReference>
<evidence type="ECO:0000313" key="9">
    <source>
        <dbReference type="EMBL" id="OAL62548.1"/>
    </source>
</evidence>
<comment type="caution">
    <text evidence="9">The sequence shown here is derived from an EMBL/GenBank/DDBJ whole genome shotgun (WGS) entry which is preliminary data.</text>
</comment>
<dbReference type="NCBIfam" id="TIGR00879">
    <property type="entry name" value="SP"/>
    <property type="match status" value="1"/>
</dbReference>
<feature type="transmembrane region" description="Helical" evidence="7">
    <location>
        <begin position="70"/>
        <end position="92"/>
    </location>
</feature>
<dbReference type="VEuPathDB" id="FungiDB:TERG_03813"/>
<dbReference type="Pfam" id="PF00083">
    <property type="entry name" value="Sugar_tr"/>
    <property type="match status" value="1"/>
</dbReference>
<comment type="subcellular location">
    <subcellularLocation>
        <location evidence="1">Membrane</location>
        <topology evidence="1">Multi-pass membrane protein</topology>
    </subcellularLocation>
</comment>
<evidence type="ECO:0000256" key="2">
    <source>
        <dbReference type="ARBA" id="ARBA00010992"/>
    </source>
</evidence>
<dbReference type="GO" id="GO:0016020">
    <property type="term" value="C:membrane"/>
    <property type="evidence" value="ECO:0007669"/>
    <property type="project" value="UniProtKB-SubCell"/>
</dbReference>
<dbReference type="InterPro" id="IPR003663">
    <property type="entry name" value="Sugar/inositol_transpt"/>
</dbReference>
<dbReference type="InterPro" id="IPR036259">
    <property type="entry name" value="MFS_trans_sf"/>
</dbReference>
<sequence length="670" mass="73629">MPNIFTQNLGETPRQALNWRLGYAILCFGLMGASRGIDEGLISGTVQQKAFISKYRLKDPLLSESEKANLLGNITAMVQIGSIGGALLAFLITDKIGRLWATRQLCLIWITGIIIFITSNGRIGQVYAGRFIAGLGIGQTAVVAPTYLAEISPRAIRGLCICTFSGAVYLGIMLSYFASWGSALHISSHSQNQWIVPTSLHLMFAGIILLLSIGVHESPRFLASKGKKEEAAATMSKIRNLPEDHPYVQTEMLDIFEQVEREKEATLGLGWIGPLKELFMTPSNRCRIMLGLMSQLLAQWSGANSITIYAPTFFAMLGTTGQSEKLFATAIFGVVKLVASLVCALFLVDMLGRKRALTYGIILQFLSMLYVAIYLAVVPEITEHFKPMGNAKRAGTAAIVAIYISGVGWALGWNSIQYLINAEIFPLRVRALGSSMVMCFHFANQYGNSKAVPSMLLETAMKPQGTFFFFAAVTLLGLVWMWFFLPETAGKSLEAMDEMFNLPWYVIGRKGAALTAGAGHAENYMRDDVDKVIQREVSHEEQVTSSENTKSIRFPATPTPRLQEQRTTDVEHGYFKTTYDLDLQDSFKKAGTINITAMESDHAVYPACLGRKDGALVGDDLGSFRPEFWTQVVANRLHISSKSTPLVESDIVTPAIMADDRTSPGVKNIL</sequence>
<accession>A0A178ERD3</accession>
<proteinExistence type="inferred from homology"/>
<feature type="transmembrane region" description="Helical" evidence="7">
    <location>
        <begin position="397"/>
        <end position="420"/>
    </location>
</feature>
<dbReference type="InterPro" id="IPR005829">
    <property type="entry name" value="Sugar_transporter_CS"/>
</dbReference>
<reference evidence="9 10" key="1">
    <citation type="submission" date="2016-05" db="EMBL/GenBank/DDBJ databases">
        <title>Genome sequencing of Trichophyton rubrum CMCC(F)T1i isolated from hair.</title>
        <authorList>
            <person name="Zhan P."/>
            <person name="Tao Y."/>
            <person name="Liu W."/>
        </authorList>
    </citation>
    <scope>NUCLEOTIDE SEQUENCE [LARGE SCALE GENOMIC DNA]</scope>
    <source>
        <strain evidence="10">CMCC(F)T1i</strain>
    </source>
</reference>
<evidence type="ECO:0000256" key="1">
    <source>
        <dbReference type="ARBA" id="ARBA00004141"/>
    </source>
</evidence>
<dbReference type="PRINTS" id="PR00171">
    <property type="entry name" value="SUGRTRNSPORT"/>
</dbReference>
<evidence type="ECO:0000256" key="4">
    <source>
        <dbReference type="ARBA" id="ARBA00022692"/>
    </source>
</evidence>
<feature type="transmembrane region" description="Helical" evidence="7">
    <location>
        <begin position="357"/>
        <end position="377"/>
    </location>
</feature>
<evidence type="ECO:0000313" key="10">
    <source>
        <dbReference type="Proteomes" id="UP000243015"/>
    </source>
</evidence>
<keyword evidence="3" id="KW-0813">Transport</keyword>
<dbReference type="GO" id="GO:0005351">
    <property type="term" value="F:carbohydrate:proton symporter activity"/>
    <property type="evidence" value="ECO:0007669"/>
    <property type="project" value="TreeGrafter"/>
</dbReference>
<dbReference type="InterPro" id="IPR020846">
    <property type="entry name" value="MFS_dom"/>
</dbReference>
<dbReference type="InterPro" id="IPR005828">
    <property type="entry name" value="MFS_sugar_transport-like"/>
</dbReference>
<name>A0A178ERD3_TRIRU</name>
<feature type="transmembrane region" description="Helical" evidence="7">
    <location>
        <begin position="104"/>
        <end position="121"/>
    </location>
</feature>
<evidence type="ECO:0000256" key="5">
    <source>
        <dbReference type="ARBA" id="ARBA00022989"/>
    </source>
</evidence>
<dbReference type="PROSITE" id="PS00217">
    <property type="entry name" value="SUGAR_TRANSPORT_2"/>
    <property type="match status" value="1"/>
</dbReference>
<evidence type="ECO:0000256" key="7">
    <source>
        <dbReference type="SAM" id="Phobius"/>
    </source>
</evidence>
<dbReference type="AlphaFoldDB" id="A0A178ERD3"/>
<dbReference type="PROSITE" id="PS00216">
    <property type="entry name" value="SUGAR_TRANSPORT_1"/>
    <property type="match status" value="1"/>
</dbReference>
<keyword evidence="6 7" id="KW-0472">Membrane</keyword>
<feature type="transmembrane region" description="Helical" evidence="7">
    <location>
        <begin position="467"/>
        <end position="485"/>
    </location>
</feature>
<feature type="transmembrane region" description="Helical" evidence="7">
    <location>
        <begin position="194"/>
        <end position="215"/>
    </location>
</feature>
<dbReference type="InterPro" id="IPR050360">
    <property type="entry name" value="MFS_Sugar_Transporters"/>
</dbReference>
<feature type="transmembrane region" description="Helical" evidence="7">
    <location>
        <begin position="155"/>
        <end position="174"/>
    </location>
</feature>
<feature type="domain" description="Major facilitator superfamily (MFS) profile" evidence="8">
    <location>
        <begin position="24"/>
        <end position="489"/>
    </location>
</feature>
<gene>
    <name evidence="9" type="ORF">A7C99_7135</name>
</gene>
<protein>
    <submittedName>
        <fullName evidence="9">Quinate permease</fullName>
    </submittedName>
</protein>